<dbReference type="OrthoDB" id="10578598at2759"/>
<keyword evidence="1" id="KW-0472">Membrane</keyword>
<evidence type="ECO:0000313" key="3">
    <source>
        <dbReference type="Proteomes" id="UP000649617"/>
    </source>
</evidence>
<keyword evidence="3" id="KW-1185">Reference proteome</keyword>
<dbReference type="Proteomes" id="UP000649617">
    <property type="component" value="Unassembled WGS sequence"/>
</dbReference>
<reference evidence="2" key="1">
    <citation type="submission" date="2021-02" db="EMBL/GenBank/DDBJ databases">
        <authorList>
            <person name="Dougan E. K."/>
            <person name="Rhodes N."/>
            <person name="Thang M."/>
            <person name="Chan C."/>
        </authorList>
    </citation>
    <scope>NUCLEOTIDE SEQUENCE</scope>
</reference>
<sequence>DPICDAWTIKQEKPEVLEGLPLDTWTNWTASIGSVLQTFRRARLVKLVGGLIALILGGACLIVFIASFMTLTEEATWVSIVALGIAVLTCAIAPATFLILTCVEESAKAKLDEL</sequence>
<dbReference type="AlphaFoldDB" id="A0A812IM43"/>
<feature type="transmembrane region" description="Helical" evidence="1">
    <location>
        <begin position="47"/>
        <end position="71"/>
    </location>
</feature>
<feature type="non-terminal residue" evidence="2">
    <location>
        <position position="1"/>
    </location>
</feature>
<accession>A0A812IM43</accession>
<comment type="caution">
    <text evidence="2">The sequence shown here is derived from an EMBL/GenBank/DDBJ whole genome shotgun (WGS) entry which is preliminary data.</text>
</comment>
<feature type="non-terminal residue" evidence="2">
    <location>
        <position position="114"/>
    </location>
</feature>
<dbReference type="EMBL" id="CAJNIZ010000024">
    <property type="protein sequence ID" value="CAE7151460.1"/>
    <property type="molecule type" value="Genomic_DNA"/>
</dbReference>
<evidence type="ECO:0000256" key="1">
    <source>
        <dbReference type="SAM" id="Phobius"/>
    </source>
</evidence>
<gene>
    <name evidence="2" type="primary">panB</name>
    <name evidence="2" type="ORF">SPIL2461_LOCUS205</name>
</gene>
<proteinExistence type="predicted"/>
<keyword evidence="1" id="KW-0812">Transmembrane</keyword>
<name>A0A812IM43_SYMPI</name>
<protein>
    <submittedName>
        <fullName evidence="2">PanB protein</fullName>
    </submittedName>
</protein>
<evidence type="ECO:0000313" key="2">
    <source>
        <dbReference type="EMBL" id="CAE7151460.1"/>
    </source>
</evidence>
<feature type="transmembrane region" description="Helical" evidence="1">
    <location>
        <begin position="77"/>
        <end position="100"/>
    </location>
</feature>
<keyword evidence="1" id="KW-1133">Transmembrane helix</keyword>
<organism evidence="2 3">
    <name type="scientific">Symbiodinium pilosum</name>
    <name type="common">Dinoflagellate</name>
    <dbReference type="NCBI Taxonomy" id="2952"/>
    <lineage>
        <taxon>Eukaryota</taxon>
        <taxon>Sar</taxon>
        <taxon>Alveolata</taxon>
        <taxon>Dinophyceae</taxon>
        <taxon>Suessiales</taxon>
        <taxon>Symbiodiniaceae</taxon>
        <taxon>Symbiodinium</taxon>
    </lineage>
</organism>